<accession>A0ABN9X9W8</accession>
<dbReference type="Proteomes" id="UP001189429">
    <property type="component" value="Unassembled WGS sequence"/>
</dbReference>
<evidence type="ECO:0000256" key="1">
    <source>
        <dbReference type="SAM" id="MobiDB-lite"/>
    </source>
</evidence>
<sequence>AKEKEGGKARETAVAQRGAASCESGPAFSPRAPQHRPLMPPALDGPATFRGRLAMSDCQEPKGPSKKRILDPDRRCKTNAGAAARNPRKEANPQNTCSRSFNGCGKSSRSARSKGTQGTLTKRRRFLDALPHCRPSGPPWVPENERRAAAGPQSGGGGGGAVERTLSWTPPPPPPPP</sequence>
<feature type="compositionally biased region" description="Basic and acidic residues" evidence="1">
    <location>
        <begin position="1"/>
        <end position="11"/>
    </location>
</feature>
<feature type="compositionally biased region" description="Polar residues" evidence="1">
    <location>
        <begin position="92"/>
        <end position="120"/>
    </location>
</feature>
<feature type="non-terminal residue" evidence="2">
    <location>
        <position position="1"/>
    </location>
</feature>
<organism evidence="2 3">
    <name type="scientific">Prorocentrum cordatum</name>
    <dbReference type="NCBI Taxonomy" id="2364126"/>
    <lineage>
        <taxon>Eukaryota</taxon>
        <taxon>Sar</taxon>
        <taxon>Alveolata</taxon>
        <taxon>Dinophyceae</taxon>
        <taxon>Prorocentrales</taxon>
        <taxon>Prorocentraceae</taxon>
        <taxon>Prorocentrum</taxon>
    </lineage>
</organism>
<evidence type="ECO:0000313" key="3">
    <source>
        <dbReference type="Proteomes" id="UP001189429"/>
    </source>
</evidence>
<protein>
    <submittedName>
        <fullName evidence="2">Uncharacterized protein</fullName>
    </submittedName>
</protein>
<gene>
    <name evidence="2" type="ORF">PCOR1329_LOCUS73768</name>
</gene>
<proteinExistence type="predicted"/>
<evidence type="ECO:0000313" key="2">
    <source>
        <dbReference type="EMBL" id="CAK0894837.1"/>
    </source>
</evidence>
<feature type="non-terminal residue" evidence="2">
    <location>
        <position position="177"/>
    </location>
</feature>
<dbReference type="EMBL" id="CAUYUJ010019954">
    <property type="protein sequence ID" value="CAK0894837.1"/>
    <property type="molecule type" value="Genomic_DNA"/>
</dbReference>
<reference evidence="2" key="1">
    <citation type="submission" date="2023-10" db="EMBL/GenBank/DDBJ databases">
        <authorList>
            <person name="Chen Y."/>
            <person name="Shah S."/>
            <person name="Dougan E. K."/>
            <person name="Thang M."/>
            <person name="Chan C."/>
        </authorList>
    </citation>
    <scope>NUCLEOTIDE SEQUENCE [LARGE SCALE GENOMIC DNA]</scope>
</reference>
<feature type="region of interest" description="Disordered" evidence="1">
    <location>
        <begin position="1"/>
        <end position="177"/>
    </location>
</feature>
<keyword evidence="3" id="KW-1185">Reference proteome</keyword>
<name>A0ABN9X9W8_9DINO</name>
<comment type="caution">
    <text evidence="2">The sequence shown here is derived from an EMBL/GenBank/DDBJ whole genome shotgun (WGS) entry which is preliminary data.</text>
</comment>